<evidence type="ECO:0008006" key="3">
    <source>
        <dbReference type="Google" id="ProtNLM"/>
    </source>
</evidence>
<evidence type="ECO:0000313" key="1">
    <source>
        <dbReference type="EMBL" id="RAP76937.1"/>
    </source>
</evidence>
<protein>
    <recommendedName>
        <fullName evidence="3">Spore coat protein</fullName>
    </recommendedName>
</protein>
<name>A0A328U2C2_9BACL</name>
<accession>A0A328U2C2</accession>
<keyword evidence="2" id="KW-1185">Reference proteome</keyword>
<dbReference type="AlphaFoldDB" id="A0A328U2C2"/>
<dbReference type="OrthoDB" id="2943863at2"/>
<organism evidence="1 2">
    <name type="scientific">Paenibacillus montanisoli</name>
    <dbReference type="NCBI Taxonomy" id="2081970"/>
    <lineage>
        <taxon>Bacteria</taxon>
        <taxon>Bacillati</taxon>
        <taxon>Bacillota</taxon>
        <taxon>Bacilli</taxon>
        <taxon>Bacillales</taxon>
        <taxon>Paenibacillaceae</taxon>
        <taxon>Paenibacillus</taxon>
    </lineage>
</organism>
<dbReference type="EMBL" id="QLUW01000002">
    <property type="protein sequence ID" value="RAP76937.1"/>
    <property type="molecule type" value="Genomic_DNA"/>
</dbReference>
<evidence type="ECO:0000313" key="2">
    <source>
        <dbReference type="Proteomes" id="UP000249260"/>
    </source>
</evidence>
<reference evidence="1 2" key="1">
    <citation type="submission" date="2018-06" db="EMBL/GenBank/DDBJ databases">
        <title>Paenibacillus montanisoli sp. nov., isolated from mountain area soil.</title>
        <authorList>
            <person name="Wu M."/>
        </authorList>
    </citation>
    <scope>NUCLEOTIDE SEQUENCE [LARGE SCALE GENOMIC DNA]</scope>
    <source>
        <strain evidence="1 2">RA17</strain>
    </source>
</reference>
<gene>
    <name evidence="1" type="ORF">DL346_15320</name>
</gene>
<dbReference type="Proteomes" id="UP000249260">
    <property type="component" value="Unassembled WGS sequence"/>
</dbReference>
<comment type="caution">
    <text evidence="1">The sequence shown here is derived from an EMBL/GenBank/DDBJ whole genome shotgun (WGS) entry which is preliminary data.</text>
</comment>
<proteinExistence type="predicted"/>
<sequence>MPAKHENKPVDKHEMKKMCHDHMHRYVLVQTHDGWCCDGIVEHLDDECVCIAVPYCGHMDRAFFPHGGFFPYPPIYPYPFYPRRRFIRQVFPLGSLLGLSVLPFY</sequence>